<protein>
    <recommendedName>
        <fullName evidence="4">Apple domain-containing protein</fullName>
    </recommendedName>
</protein>
<evidence type="ECO:0000313" key="2">
    <source>
        <dbReference type="EMBL" id="RCI10509.1"/>
    </source>
</evidence>
<evidence type="ECO:0000256" key="1">
    <source>
        <dbReference type="SAM" id="SignalP"/>
    </source>
</evidence>
<keyword evidence="1" id="KW-0732">Signal</keyword>
<name>A0A367L7W4_9HYPO</name>
<sequence length="639" mass="71625">MKQTCPYLGLALFAVSLLATKVPFDDLLTIGQGYNTFLCEGRKHGAVIVEGLAKRGEAVPHEEPQPLFNFTPPSGDLTGVDVDDYFKPIDVSVIDQILVQERGRLERELFGSEEDGVLSRRRREAEESVEEWCNGRTTSYHNLISDYTEYQNFIDISASFIISYWGQKASVSGGYLDQAQACNRLDSPAAEAFSTQSMIYLAKIEFTKQQNVQQRFALNGTTYDTHKDHFVWAFGNKWVRSFEQGGKVIARVTVKAKESANRTEIKANMDAALGAWGARGEVSASAGRSMDDLSKQADIKFELFYEGVTGKRLKANTAAGRSSSPARDAILEAKSWAEEFLTNACHHDYKYRALLDKYDRLNEFPRSQQVREYDIAEPVSVEVLKALVKISEMAQNLRKNEQLTDEDKQEIRSAELDMIQAGKQWVKATAEDPTEVRQTSKHLLNSFNQGFLIKFKPKLPKSDVNRPSKAGVYTCVENRSNRTTWHCSNLETGLWHLNVEFSSRQYCQAACDEAADGINFNTESRDCAVNYLSVNLQLKQLDGGQDYDSFFVEATDASNRPTRWPLERISSLSDPSTAQIDGPVYFPPGESPQLSNLTLAIGGIKSDGRSEGRDSAEQAQIKFQPRSWSWELGAAQSRD</sequence>
<comment type="caution">
    <text evidence="2">The sequence shown here is derived from an EMBL/GenBank/DDBJ whole genome shotgun (WGS) entry which is preliminary data.</text>
</comment>
<reference evidence="2 3" key="1">
    <citation type="journal article" date="2015" name="BMC Genomics">
        <title>Insights from the genome of Ophiocordyceps polyrhachis-furcata to pathogenicity and host specificity in insect fungi.</title>
        <authorList>
            <person name="Wichadakul D."/>
            <person name="Kobmoo N."/>
            <person name="Ingsriswang S."/>
            <person name="Tangphatsornruang S."/>
            <person name="Chantasingh D."/>
            <person name="Luangsa-ard J.J."/>
            <person name="Eurwilaichitr L."/>
        </authorList>
    </citation>
    <scope>NUCLEOTIDE SEQUENCE [LARGE SCALE GENOMIC DNA]</scope>
    <source>
        <strain evidence="2 3">BCC 54312</strain>
    </source>
</reference>
<feature type="signal peptide" evidence="1">
    <location>
        <begin position="1"/>
        <end position="19"/>
    </location>
</feature>
<dbReference type="Proteomes" id="UP000253664">
    <property type="component" value="Unassembled WGS sequence"/>
</dbReference>
<keyword evidence="3" id="KW-1185">Reference proteome</keyword>
<dbReference type="OrthoDB" id="3231004at2759"/>
<organism evidence="2 3">
    <name type="scientific">Ophiocordyceps polyrhachis-furcata BCC 54312</name>
    <dbReference type="NCBI Taxonomy" id="1330021"/>
    <lineage>
        <taxon>Eukaryota</taxon>
        <taxon>Fungi</taxon>
        <taxon>Dikarya</taxon>
        <taxon>Ascomycota</taxon>
        <taxon>Pezizomycotina</taxon>
        <taxon>Sordariomycetes</taxon>
        <taxon>Hypocreomycetidae</taxon>
        <taxon>Hypocreales</taxon>
        <taxon>Ophiocordycipitaceae</taxon>
        <taxon>Ophiocordyceps</taxon>
    </lineage>
</organism>
<proteinExistence type="predicted"/>
<dbReference type="EMBL" id="LKCN02000012">
    <property type="protein sequence ID" value="RCI10509.1"/>
    <property type="molecule type" value="Genomic_DNA"/>
</dbReference>
<gene>
    <name evidence="2" type="ORF">L249_4339</name>
</gene>
<feature type="chain" id="PRO_5016570567" description="Apple domain-containing protein" evidence="1">
    <location>
        <begin position="20"/>
        <end position="639"/>
    </location>
</feature>
<evidence type="ECO:0000313" key="3">
    <source>
        <dbReference type="Proteomes" id="UP000253664"/>
    </source>
</evidence>
<evidence type="ECO:0008006" key="4">
    <source>
        <dbReference type="Google" id="ProtNLM"/>
    </source>
</evidence>
<dbReference type="STRING" id="1330021.A0A367L7W4"/>
<dbReference type="AlphaFoldDB" id="A0A367L7W4"/>
<accession>A0A367L7W4</accession>